<dbReference type="PROSITE" id="PS00086">
    <property type="entry name" value="CYTOCHROME_P450"/>
    <property type="match status" value="1"/>
</dbReference>
<evidence type="ECO:0000256" key="9">
    <source>
        <dbReference type="ARBA" id="ARBA00023004"/>
    </source>
</evidence>
<keyword evidence="10 13" id="KW-0503">Monooxygenase</keyword>
<dbReference type="Gene3D" id="1.10.630.10">
    <property type="entry name" value="Cytochrome P450"/>
    <property type="match status" value="1"/>
</dbReference>
<keyword evidence="7" id="KW-1133">Transmembrane helix</keyword>
<evidence type="ECO:0000256" key="12">
    <source>
        <dbReference type="PIRSR" id="PIRSR602401-1"/>
    </source>
</evidence>
<protein>
    <recommendedName>
        <fullName evidence="16">Cytochrome P450</fullName>
    </recommendedName>
</protein>
<dbReference type="InterPro" id="IPR002401">
    <property type="entry name" value="Cyt_P450_E_grp-I"/>
</dbReference>
<name>A0AAW1L1R0_SAPOF</name>
<evidence type="ECO:0000256" key="3">
    <source>
        <dbReference type="ARBA" id="ARBA00010617"/>
    </source>
</evidence>
<comment type="similarity">
    <text evidence="3 13">Belongs to the cytochrome P450 family.</text>
</comment>
<comment type="caution">
    <text evidence="14">The sequence shown here is derived from an EMBL/GenBank/DDBJ whole genome shotgun (WGS) entry which is preliminary data.</text>
</comment>
<reference evidence="14" key="1">
    <citation type="submission" date="2024-03" db="EMBL/GenBank/DDBJ databases">
        <title>WGS assembly of Saponaria officinalis var. Norfolk2.</title>
        <authorList>
            <person name="Jenkins J."/>
            <person name="Shu S."/>
            <person name="Grimwood J."/>
            <person name="Barry K."/>
            <person name="Goodstein D."/>
            <person name="Schmutz J."/>
            <person name="Leebens-Mack J."/>
            <person name="Osbourn A."/>
        </authorList>
    </citation>
    <scope>NUCLEOTIDE SEQUENCE [LARGE SCALE GENOMIC DNA]</scope>
    <source>
        <strain evidence="14">JIC</strain>
    </source>
</reference>
<gene>
    <name evidence="14" type="ORF">RND81_05G167600</name>
</gene>
<dbReference type="AlphaFoldDB" id="A0AAW1L1R0"/>
<dbReference type="Pfam" id="PF00067">
    <property type="entry name" value="p450"/>
    <property type="match status" value="1"/>
</dbReference>
<dbReference type="GO" id="GO:0005506">
    <property type="term" value="F:iron ion binding"/>
    <property type="evidence" value="ECO:0007669"/>
    <property type="project" value="InterPro"/>
</dbReference>
<evidence type="ECO:0008006" key="16">
    <source>
        <dbReference type="Google" id="ProtNLM"/>
    </source>
</evidence>
<dbReference type="PANTHER" id="PTHR47955">
    <property type="entry name" value="CYTOCHROME P450 FAMILY 71 PROTEIN"/>
    <property type="match status" value="1"/>
</dbReference>
<evidence type="ECO:0000256" key="13">
    <source>
        <dbReference type="RuleBase" id="RU000461"/>
    </source>
</evidence>
<comment type="cofactor">
    <cofactor evidence="1 12">
        <name>heme</name>
        <dbReference type="ChEBI" id="CHEBI:30413"/>
    </cofactor>
</comment>
<evidence type="ECO:0000256" key="5">
    <source>
        <dbReference type="ARBA" id="ARBA00022692"/>
    </source>
</evidence>
<dbReference type="InterPro" id="IPR036396">
    <property type="entry name" value="Cyt_P450_sf"/>
</dbReference>
<evidence type="ECO:0000256" key="2">
    <source>
        <dbReference type="ARBA" id="ARBA00004167"/>
    </source>
</evidence>
<accession>A0AAW1L1R0</accession>
<dbReference type="SUPFAM" id="SSF48264">
    <property type="entry name" value="Cytochrome P450"/>
    <property type="match status" value="1"/>
</dbReference>
<dbReference type="FunFam" id="1.10.630.10:FF:000011">
    <property type="entry name" value="Cytochrome P450 83B1"/>
    <property type="match status" value="1"/>
</dbReference>
<dbReference type="PANTHER" id="PTHR47955:SF22">
    <property type="entry name" value="CYTOCHROME P450 83B1-LIKE"/>
    <property type="match status" value="1"/>
</dbReference>
<organism evidence="14 15">
    <name type="scientific">Saponaria officinalis</name>
    <name type="common">Common soapwort</name>
    <name type="synonym">Lychnis saponaria</name>
    <dbReference type="NCBI Taxonomy" id="3572"/>
    <lineage>
        <taxon>Eukaryota</taxon>
        <taxon>Viridiplantae</taxon>
        <taxon>Streptophyta</taxon>
        <taxon>Embryophyta</taxon>
        <taxon>Tracheophyta</taxon>
        <taxon>Spermatophyta</taxon>
        <taxon>Magnoliopsida</taxon>
        <taxon>eudicotyledons</taxon>
        <taxon>Gunneridae</taxon>
        <taxon>Pentapetalae</taxon>
        <taxon>Caryophyllales</taxon>
        <taxon>Caryophyllaceae</taxon>
        <taxon>Caryophylleae</taxon>
        <taxon>Saponaria</taxon>
    </lineage>
</organism>
<dbReference type="GO" id="GO:0004497">
    <property type="term" value="F:monooxygenase activity"/>
    <property type="evidence" value="ECO:0007669"/>
    <property type="project" value="UniProtKB-KW"/>
</dbReference>
<evidence type="ECO:0000256" key="1">
    <source>
        <dbReference type="ARBA" id="ARBA00001971"/>
    </source>
</evidence>
<dbReference type="CDD" id="cd11072">
    <property type="entry name" value="CYP71-like"/>
    <property type="match status" value="1"/>
</dbReference>
<evidence type="ECO:0000313" key="14">
    <source>
        <dbReference type="EMBL" id="KAK9725764.1"/>
    </source>
</evidence>
<evidence type="ECO:0000256" key="6">
    <source>
        <dbReference type="ARBA" id="ARBA00022723"/>
    </source>
</evidence>
<dbReference type="EMBL" id="JBDFQZ010000005">
    <property type="protein sequence ID" value="KAK9725764.1"/>
    <property type="molecule type" value="Genomic_DNA"/>
</dbReference>
<dbReference type="PRINTS" id="PR00385">
    <property type="entry name" value="P450"/>
</dbReference>
<evidence type="ECO:0000256" key="11">
    <source>
        <dbReference type="ARBA" id="ARBA00023136"/>
    </source>
</evidence>
<evidence type="ECO:0000313" key="15">
    <source>
        <dbReference type="Proteomes" id="UP001443914"/>
    </source>
</evidence>
<dbReference type="Proteomes" id="UP001443914">
    <property type="component" value="Unassembled WGS sequence"/>
</dbReference>
<comment type="subcellular location">
    <subcellularLocation>
        <location evidence="2">Membrane</location>
        <topology evidence="2">Single-pass membrane protein</topology>
    </subcellularLocation>
</comment>
<dbReference type="PRINTS" id="PR00463">
    <property type="entry name" value="EP450I"/>
</dbReference>
<dbReference type="InterPro" id="IPR001128">
    <property type="entry name" value="Cyt_P450"/>
</dbReference>
<evidence type="ECO:0000256" key="10">
    <source>
        <dbReference type="ARBA" id="ARBA00023033"/>
    </source>
</evidence>
<dbReference type="GO" id="GO:0020037">
    <property type="term" value="F:heme binding"/>
    <property type="evidence" value="ECO:0007669"/>
    <property type="project" value="InterPro"/>
</dbReference>
<dbReference type="InterPro" id="IPR017972">
    <property type="entry name" value="Cyt_P450_CS"/>
</dbReference>
<keyword evidence="4 12" id="KW-0349">Heme</keyword>
<keyword evidence="8 13" id="KW-0560">Oxidoreductase</keyword>
<sequence>MLIMLILIVSPPLIFFLLFHNLKSQKHDPPLHPPPGPSGLPIIGNLHQYKFLAPHEYLAKLGKVYGPVFSLTLGHVPVIVIQSAKLAEEVMKTQDLNFCSRPKLIGMHRLSYNGLDVAFAPYGEYFREVKKLSVIHLLSNKRVESFAPIRQEEVTRLINKIAMIAYNIQVVNLSELLMVFATSNICKIAFGKRYEDDEGSRSKFHGLLNETQALFVGFFFADYFPFLGWLDKLTGQNSRLEKLFRKMDVFYEEIINHHLDPNRPKDEQEDIIDVLLQLKNQRSFAFELTLDHIKAILMIIFVAGTDTSTAMVEWAMTELIKNPTSLQKVQEELRNAVKNKGYMVEEDLLKLEYFKAVVKEAFRLHPAVPLLVVRETIRKAKLNGYDIQPKSLVHVNVWAIGRDPELWKDPEVFMPERFIGSSIDYRGQDFELIPFGAGRRICPGLALGVANFELTLANLLYSFDWELPFGVKKEDIDTDVIPGITMHKKIPLCLVAKKFSFD</sequence>
<keyword evidence="5" id="KW-0812">Transmembrane</keyword>
<evidence type="ECO:0000256" key="7">
    <source>
        <dbReference type="ARBA" id="ARBA00022989"/>
    </source>
</evidence>
<dbReference type="GO" id="GO:0016705">
    <property type="term" value="F:oxidoreductase activity, acting on paired donors, with incorporation or reduction of molecular oxygen"/>
    <property type="evidence" value="ECO:0007669"/>
    <property type="project" value="InterPro"/>
</dbReference>
<evidence type="ECO:0000256" key="8">
    <source>
        <dbReference type="ARBA" id="ARBA00023002"/>
    </source>
</evidence>
<keyword evidence="15" id="KW-1185">Reference proteome</keyword>
<keyword evidence="9 12" id="KW-0408">Iron</keyword>
<dbReference type="GO" id="GO:0016020">
    <property type="term" value="C:membrane"/>
    <property type="evidence" value="ECO:0007669"/>
    <property type="project" value="UniProtKB-SubCell"/>
</dbReference>
<proteinExistence type="inferred from homology"/>
<evidence type="ECO:0000256" key="4">
    <source>
        <dbReference type="ARBA" id="ARBA00022617"/>
    </source>
</evidence>
<keyword evidence="11" id="KW-0472">Membrane</keyword>
<feature type="binding site" description="axial binding residue" evidence="12">
    <location>
        <position position="442"/>
    </location>
    <ligand>
        <name>heme</name>
        <dbReference type="ChEBI" id="CHEBI:30413"/>
    </ligand>
    <ligandPart>
        <name>Fe</name>
        <dbReference type="ChEBI" id="CHEBI:18248"/>
    </ligandPart>
</feature>
<keyword evidence="6 12" id="KW-0479">Metal-binding</keyword>